<dbReference type="InterPro" id="IPR011712">
    <property type="entry name" value="Sig_transdc_His_kin_sub3_dim/P"/>
</dbReference>
<feature type="transmembrane region" description="Helical" evidence="10">
    <location>
        <begin position="157"/>
        <end position="181"/>
    </location>
</feature>
<sequence>MSLKGELRAVAAAAFGRVALRRWVFLILGGALVTPFYLVMNTLAGLLVPDPGHAEQAVLQFGSFLAALPLVAGGAALAARFVRPLEVAAVRALLTAEVPATESDAGAARGRTAAWAVLHLGIGTLVAGATLAVPPAATVLLVRPVAAGSGWAWMSDVPAWAGPPAALFLLAGLASWAWAGARVLQAAAPRLLGPSAAERLAAAERAHLRLAERNRLARELHDSVGHALSIVTLQAAAAGRVLDQDPAFARRALGAIEDAARGAMDELDHVLGLLREEDAERTPRPDLDDLERLAASARAVGTPVELRVPGDPAAALAAVPAVVSREAYRIAQEGLTNALRHAPGGVVTLTVALEGDADTAATGLTVTVENPLPQRRPGTRFRTSGGGRGAEGIAERVALLGGTATVGPTPTSWRLHARLPLVPARRQPLVEAADASTAASTADTTAATAATDTTDTTDTTASEGDA</sequence>
<evidence type="ECO:0000313" key="13">
    <source>
        <dbReference type="Proteomes" id="UP001500751"/>
    </source>
</evidence>
<evidence type="ECO:0000256" key="5">
    <source>
        <dbReference type="ARBA" id="ARBA00022741"/>
    </source>
</evidence>
<dbReference type="EC" id="2.7.13.3" evidence="2"/>
<dbReference type="Pfam" id="PF07730">
    <property type="entry name" value="HisKA_3"/>
    <property type="match status" value="1"/>
</dbReference>
<organism evidence="12 13">
    <name type="scientific">Catenulispora yoronensis</name>
    <dbReference type="NCBI Taxonomy" id="450799"/>
    <lineage>
        <taxon>Bacteria</taxon>
        <taxon>Bacillati</taxon>
        <taxon>Actinomycetota</taxon>
        <taxon>Actinomycetes</taxon>
        <taxon>Catenulisporales</taxon>
        <taxon>Catenulisporaceae</taxon>
        <taxon>Catenulispora</taxon>
    </lineage>
</organism>
<reference evidence="13" key="1">
    <citation type="journal article" date="2019" name="Int. J. Syst. Evol. Microbiol.">
        <title>The Global Catalogue of Microorganisms (GCM) 10K type strain sequencing project: providing services to taxonomists for standard genome sequencing and annotation.</title>
        <authorList>
            <consortium name="The Broad Institute Genomics Platform"/>
            <consortium name="The Broad Institute Genome Sequencing Center for Infectious Disease"/>
            <person name="Wu L."/>
            <person name="Ma J."/>
        </authorList>
    </citation>
    <scope>NUCLEOTIDE SEQUENCE [LARGE SCALE GENOMIC DNA]</scope>
    <source>
        <strain evidence="13">JCM 16014</strain>
    </source>
</reference>
<dbReference type="CDD" id="cd16917">
    <property type="entry name" value="HATPase_UhpB-NarQ-NarX-like"/>
    <property type="match status" value="1"/>
</dbReference>
<protein>
    <recommendedName>
        <fullName evidence="2">histidine kinase</fullName>
        <ecNumber evidence="2">2.7.13.3</ecNumber>
    </recommendedName>
</protein>
<dbReference type="InterPro" id="IPR050482">
    <property type="entry name" value="Sensor_HK_TwoCompSys"/>
</dbReference>
<feature type="transmembrane region" description="Helical" evidence="10">
    <location>
        <begin position="58"/>
        <end position="82"/>
    </location>
</feature>
<keyword evidence="10" id="KW-0472">Membrane</keyword>
<keyword evidence="6 12" id="KW-0418">Kinase</keyword>
<dbReference type="Gene3D" id="1.20.5.1930">
    <property type="match status" value="1"/>
</dbReference>
<dbReference type="Gene3D" id="3.30.565.10">
    <property type="entry name" value="Histidine kinase-like ATPase, C-terminal domain"/>
    <property type="match status" value="1"/>
</dbReference>
<evidence type="ECO:0000256" key="4">
    <source>
        <dbReference type="ARBA" id="ARBA00022679"/>
    </source>
</evidence>
<keyword evidence="13" id="KW-1185">Reference proteome</keyword>
<evidence type="ECO:0000259" key="11">
    <source>
        <dbReference type="Pfam" id="PF07730"/>
    </source>
</evidence>
<keyword evidence="5" id="KW-0547">Nucleotide-binding</keyword>
<dbReference type="SUPFAM" id="SSF55874">
    <property type="entry name" value="ATPase domain of HSP90 chaperone/DNA topoisomerase II/histidine kinase"/>
    <property type="match status" value="1"/>
</dbReference>
<comment type="catalytic activity">
    <reaction evidence="1">
        <text>ATP + protein L-histidine = ADP + protein N-phospho-L-histidine.</text>
        <dbReference type="EC" id="2.7.13.3"/>
    </reaction>
</comment>
<keyword evidence="4" id="KW-0808">Transferase</keyword>
<evidence type="ECO:0000256" key="6">
    <source>
        <dbReference type="ARBA" id="ARBA00022777"/>
    </source>
</evidence>
<keyword evidence="7" id="KW-0067">ATP-binding</keyword>
<evidence type="ECO:0000256" key="3">
    <source>
        <dbReference type="ARBA" id="ARBA00022553"/>
    </source>
</evidence>
<evidence type="ECO:0000313" key="12">
    <source>
        <dbReference type="EMBL" id="GAA2019857.1"/>
    </source>
</evidence>
<proteinExistence type="predicted"/>
<comment type="caution">
    <text evidence="12">The sequence shown here is derived from an EMBL/GenBank/DDBJ whole genome shotgun (WGS) entry which is preliminary data.</text>
</comment>
<dbReference type="PANTHER" id="PTHR24421">
    <property type="entry name" value="NITRATE/NITRITE SENSOR PROTEIN NARX-RELATED"/>
    <property type="match status" value="1"/>
</dbReference>
<dbReference type="InterPro" id="IPR036890">
    <property type="entry name" value="HATPase_C_sf"/>
</dbReference>
<keyword evidence="10" id="KW-0812">Transmembrane</keyword>
<dbReference type="GO" id="GO:0016301">
    <property type="term" value="F:kinase activity"/>
    <property type="evidence" value="ECO:0007669"/>
    <property type="project" value="UniProtKB-KW"/>
</dbReference>
<feature type="domain" description="Signal transduction histidine kinase subgroup 3 dimerisation and phosphoacceptor" evidence="11">
    <location>
        <begin position="212"/>
        <end position="278"/>
    </location>
</feature>
<keyword evidence="3" id="KW-0597">Phosphoprotein</keyword>
<accession>A0ABP5FCR4</accession>
<dbReference type="EMBL" id="BAAAQN010000006">
    <property type="protein sequence ID" value="GAA2019857.1"/>
    <property type="molecule type" value="Genomic_DNA"/>
</dbReference>
<gene>
    <name evidence="12" type="ORF">GCM10009839_15470</name>
</gene>
<keyword evidence="8" id="KW-0902">Two-component regulatory system</keyword>
<keyword evidence="10" id="KW-1133">Transmembrane helix</keyword>
<feature type="region of interest" description="Disordered" evidence="9">
    <location>
        <begin position="432"/>
        <end position="466"/>
    </location>
</feature>
<dbReference type="Proteomes" id="UP001500751">
    <property type="component" value="Unassembled WGS sequence"/>
</dbReference>
<evidence type="ECO:0000256" key="2">
    <source>
        <dbReference type="ARBA" id="ARBA00012438"/>
    </source>
</evidence>
<evidence type="ECO:0000256" key="10">
    <source>
        <dbReference type="SAM" id="Phobius"/>
    </source>
</evidence>
<evidence type="ECO:0000256" key="7">
    <source>
        <dbReference type="ARBA" id="ARBA00022840"/>
    </source>
</evidence>
<evidence type="ECO:0000256" key="9">
    <source>
        <dbReference type="SAM" id="MobiDB-lite"/>
    </source>
</evidence>
<dbReference type="RefSeq" id="WP_344664817.1">
    <property type="nucleotide sequence ID" value="NZ_BAAAQN010000006.1"/>
</dbReference>
<dbReference type="PANTHER" id="PTHR24421:SF10">
    <property type="entry name" value="NITRATE_NITRITE SENSOR PROTEIN NARQ"/>
    <property type="match status" value="1"/>
</dbReference>
<evidence type="ECO:0000256" key="8">
    <source>
        <dbReference type="ARBA" id="ARBA00023012"/>
    </source>
</evidence>
<name>A0ABP5FCR4_9ACTN</name>
<feature type="transmembrane region" description="Helical" evidence="10">
    <location>
        <begin position="20"/>
        <end position="38"/>
    </location>
</feature>
<feature type="transmembrane region" description="Helical" evidence="10">
    <location>
        <begin position="113"/>
        <end position="137"/>
    </location>
</feature>
<evidence type="ECO:0000256" key="1">
    <source>
        <dbReference type="ARBA" id="ARBA00000085"/>
    </source>
</evidence>